<dbReference type="AlphaFoldDB" id="C5BX75"/>
<protein>
    <submittedName>
        <fullName evidence="3">Uncharacterized protein</fullName>
    </submittedName>
</protein>
<dbReference type="eggNOG" id="ENOG5034BYH">
    <property type="taxonomic scope" value="Bacteria"/>
</dbReference>
<dbReference type="EMBL" id="CP001618">
    <property type="protein sequence ID" value="ACQ78750.1"/>
    <property type="molecule type" value="Genomic_DNA"/>
</dbReference>
<organism evidence="3 4">
    <name type="scientific">Beutenbergia cavernae (strain ATCC BAA-8 / DSM 12333 / CCUG 43141 / JCM 11478 / NBRC 16432 / NCIMB 13614 / HKI 0122)</name>
    <dbReference type="NCBI Taxonomy" id="471853"/>
    <lineage>
        <taxon>Bacteria</taxon>
        <taxon>Bacillati</taxon>
        <taxon>Actinomycetota</taxon>
        <taxon>Actinomycetes</taxon>
        <taxon>Micrococcales</taxon>
        <taxon>Beutenbergiaceae</taxon>
        <taxon>Beutenbergia</taxon>
    </lineage>
</organism>
<dbReference type="Proteomes" id="UP000007962">
    <property type="component" value="Chromosome"/>
</dbReference>
<feature type="transmembrane region" description="Helical" evidence="2">
    <location>
        <begin position="45"/>
        <end position="67"/>
    </location>
</feature>
<feature type="region of interest" description="Disordered" evidence="1">
    <location>
        <begin position="206"/>
        <end position="248"/>
    </location>
</feature>
<feature type="transmembrane region" description="Helical" evidence="2">
    <location>
        <begin position="174"/>
        <end position="196"/>
    </location>
</feature>
<dbReference type="HOGENOM" id="CLU_1021814_0_0_11"/>
<proteinExistence type="predicted"/>
<gene>
    <name evidence="3" type="ordered locus">Bcav_0487</name>
</gene>
<dbReference type="RefSeq" id="WP_012725530.1">
    <property type="nucleotide sequence ID" value="NC_012669.1"/>
</dbReference>
<feature type="transmembrane region" description="Helical" evidence="2">
    <location>
        <begin position="147"/>
        <end position="168"/>
    </location>
</feature>
<dbReference type="STRING" id="471853.Bcav_0487"/>
<feature type="transmembrane region" description="Helical" evidence="2">
    <location>
        <begin position="112"/>
        <end position="135"/>
    </location>
</feature>
<evidence type="ECO:0000313" key="4">
    <source>
        <dbReference type="Proteomes" id="UP000007962"/>
    </source>
</evidence>
<keyword evidence="2" id="KW-1133">Transmembrane helix</keyword>
<keyword evidence="4" id="KW-1185">Reference proteome</keyword>
<accession>C5BX75</accession>
<feature type="transmembrane region" description="Helical" evidence="2">
    <location>
        <begin position="79"/>
        <end position="100"/>
    </location>
</feature>
<keyword evidence="2" id="KW-0472">Membrane</keyword>
<reference evidence="3 4" key="1">
    <citation type="journal article" date="2009" name="Stand. Genomic Sci.">
        <title>Complete genome sequence of Beutenbergia cavernae type strain (HKI 0122).</title>
        <authorList>
            <person name="Land M."/>
            <person name="Pukall R."/>
            <person name="Abt B."/>
            <person name="Goker M."/>
            <person name="Rohde M."/>
            <person name="Glavina Del Rio T."/>
            <person name="Tice H."/>
            <person name="Copeland A."/>
            <person name="Cheng J.F."/>
            <person name="Lucas S."/>
            <person name="Chen F."/>
            <person name="Nolan M."/>
            <person name="Bruce D."/>
            <person name="Goodwin L."/>
            <person name="Pitluck S."/>
            <person name="Ivanova N."/>
            <person name="Mavromatis K."/>
            <person name="Ovchinnikova G."/>
            <person name="Pati A."/>
            <person name="Chen A."/>
            <person name="Palaniappan K."/>
            <person name="Hauser L."/>
            <person name="Chang Y.J."/>
            <person name="Jefferies C.C."/>
            <person name="Saunders E."/>
            <person name="Brettin T."/>
            <person name="Detter J.C."/>
            <person name="Han C."/>
            <person name="Chain P."/>
            <person name="Bristow J."/>
            <person name="Eisen J.A."/>
            <person name="Markowitz V."/>
            <person name="Hugenholtz P."/>
            <person name="Kyrpides N.C."/>
            <person name="Klenk H.P."/>
            <person name="Lapidus A."/>
        </authorList>
    </citation>
    <scope>NUCLEOTIDE SEQUENCE [LARGE SCALE GENOMIC DNA]</scope>
    <source>
        <strain evidence="4">ATCC BAA-8 / DSM 12333 / NBRC 16432</strain>
    </source>
</reference>
<name>C5BX75_BEUC1</name>
<evidence type="ECO:0000313" key="3">
    <source>
        <dbReference type="EMBL" id="ACQ78750.1"/>
    </source>
</evidence>
<evidence type="ECO:0000256" key="2">
    <source>
        <dbReference type="SAM" id="Phobius"/>
    </source>
</evidence>
<sequence length="272" mass="27078">MTTTARASRALPQATRSGLVLGGIAFAAAGSPVWGEPELGSPTSVAQVAVAVIGGALLLVGVVGLGRSRPATSGRLGRWGTGLVVAGLAAHLLGSALGGLAPTLPAGAADVVAVAAIPAWALAHLAYVGTTLIGVATWRSGALPRPVSALLVACAPLVLAGVPASLALEPAVGSGVSAVIAWIATEGQLGLGWLLVGVTGRRPGADDAGAGSALEHSHSGSLGKRRSARALPAPNGSGRASQRRRLAPRPLPWFTTYVMNPRTRSGPYVRRP</sequence>
<evidence type="ECO:0000256" key="1">
    <source>
        <dbReference type="SAM" id="MobiDB-lite"/>
    </source>
</evidence>
<keyword evidence="2" id="KW-0812">Transmembrane</keyword>
<dbReference type="KEGG" id="bcv:Bcav_0487"/>